<dbReference type="AlphaFoldDB" id="T1L1G5"/>
<evidence type="ECO:0000256" key="6">
    <source>
        <dbReference type="SAM" id="Phobius"/>
    </source>
</evidence>
<dbReference type="GO" id="GO:0016020">
    <property type="term" value="C:membrane"/>
    <property type="evidence" value="ECO:0007669"/>
    <property type="project" value="UniProtKB-SubCell"/>
</dbReference>
<name>T1L1G5_TETUR</name>
<keyword evidence="4 6" id="KW-1133">Transmembrane helix</keyword>
<evidence type="ECO:0000313" key="8">
    <source>
        <dbReference type="Proteomes" id="UP000015104"/>
    </source>
</evidence>
<dbReference type="HOGENOM" id="CLU_023650_1_0_1"/>
<evidence type="ECO:0000256" key="5">
    <source>
        <dbReference type="ARBA" id="ARBA00023136"/>
    </source>
</evidence>
<keyword evidence="5 6" id="KW-0472">Membrane</keyword>
<keyword evidence="3 6" id="KW-0812">Transmembrane</keyword>
<comment type="similarity">
    <text evidence="2">Belongs to the TMEM151 family.</text>
</comment>
<feature type="transmembrane region" description="Helical" evidence="6">
    <location>
        <begin position="261"/>
        <end position="284"/>
    </location>
</feature>
<proteinExistence type="inferred from homology"/>
<accession>T1L1G5</accession>
<dbReference type="EMBL" id="CAEY01000898">
    <property type="status" value="NOT_ANNOTATED_CDS"/>
    <property type="molecule type" value="Genomic_DNA"/>
</dbReference>
<protein>
    <recommendedName>
        <fullName evidence="9">Transmembrane protein 151B</fullName>
    </recommendedName>
</protein>
<evidence type="ECO:0000313" key="7">
    <source>
        <dbReference type="EnsemblMetazoa" id="tetur31g01680.1"/>
    </source>
</evidence>
<keyword evidence="8" id="KW-1185">Reference proteome</keyword>
<evidence type="ECO:0000256" key="4">
    <source>
        <dbReference type="ARBA" id="ARBA00022989"/>
    </source>
</evidence>
<dbReference type="KEGG" id="tut:107369293"/>
<sequence>MTTILDGIVDEQKPSRQTLFDCLRSNLHLKCLVLTFLILSGIVTILWCKIGQITRFILNFQSLQMAGRRRTSPCDEGYIYIPMVFVLMLYIAYLIECWHSSTRSQLVYSVDAKTVENYIQQMKDSQPIIWWKAVCYHYMRRSRTLTRYRNGEASTTTQIYYERINTHIAGSCFSYAGCGYKDVSKNLIDLDKHPSTRIKFSKGFAFATIEAANEFEVQRNRFFHECERHDDYLEMREGLDLIGCNFQEYMISSADKSLVPWYFSHFAFWVFSFALLSWPIRILIELKTSHVNYQVTKLFGFNQLNQAGFNRIGNFASIDSFELVANCTLAPSYSEAILICNINNNSNNNNSVNGMNNQAVNLVSDVTNQDDQTGSMDHSKVSGDSLAIQMSSSNINGQSCSRTSLINGQFVYLPRPLGHGQSNVVHLDDPSTCLISTTSLLREETNNSNNDNTNQANPPTYEEAITECRPLLTQMRPLNRSITVDRDFFRRLSNQIRNPWGSLTNFLGLSHTRSSASINLTTERNAVEL</sequence>
<dbReference type="InterPro" id="IPR026767">
    <property type="entry name" value="Tmem151"/>
</dbReference>
<dbReference type="OMA" id="YLPVTPC"/>
<reference evidence="7" key="2">
    <citation type="submission" date="2015-06" db="UniProtKB">
        <authorList>
            <consortium name="EnsemblMetazoa"/>
        </authorList>
    </citation>
    <scope>IDENTIFICATION</scope>
</reference>
<dbReference type="eggNOG" id="ENOG502QSYQ">
    <property type="taxonomic scope" value="Eukaryota"/>
</dbReference>
<dbReference type="OrthoDB" id="190434at2759"/>
<gene>
    <name evidence="7" type="primary">107369293</name>
</gene>
<dbReference type="Pfam" id="PF14857">
    <property type="entry name" value="TMEM151"/>
    <property type="match status" value="1"/>
</dbReference>
<evidence type="ECO:0000256" key="3">
    <source>
        <dbReference type="ARBA" id="ARBA00022692"/>
    </source>
</evidence>
<dbReference type="PANTHER" id="PTHR31893">
    <property type="entry name" value="TRANSMEMBRANE PROTEIN 151 HOMOLOG"/>
    <property type="match status" value="1"/>
</dbReference>
<feature type="transmembrane region" description="Helical" evidence="6">
    <location>
        <begin position="27"/>
        <end position="48"/>
    </location>
</feature>
<reference evidence="8" key="1">
    <citation type="submission" date="2011-08" db="EMBL/GenBank/DDBJ databases">
        <authorList>
            <person name="Rombauts S."/>
        </authorList>
    </citation>
    <scope>NUCLEOTIDE SEQUENCE</scope>
    <source>
        <strain evidence="8">London</strain>
    </source>
</reference>
<comment type="subcellular location">
    <subcellularLocation>
        <location evidence="1">Membrane</location>
        <topology evidence="1">Multi-pass membrane protein</topology>
    </subcellularLocation>
</comment>
<evidence type="ECO:0000256" key="1">
    <source>
        <dbReference type="ARBA" id="ARBA00004141"/>
    </source>
</evidence>
<evidence type="ECO:0000256" key="2">
    <source>
        <dbReference type="ARBA" id="ARBA00009583"/>
    </source>
</evidence>
<organism evidence="7 8">
    <name type="scientific">Tetranychus urticae</name>
    <name type="common">Two-spotted spider mite</name>
    <dbReference type="NCBI Taxonomy" id="32264"/>
    <lineage>
        <taxon>Eukaryota</taxon>
        <taxon>Metazoa</taxon>
        <taxon>Ecdysozoa</taxon>
        <taxon>Arthropoda</taxon>
        <taxon>Chelicerata</taxon>
        <taxon>Arachnida</taxon>
        <taxon>Acari</taxon>
        <taxon>Acariformes</taxon>
        <taxon>Trombidiformes</taxon>
        <taxon>Prostigmata</taxon>
        <taxon>Eleutherengona</taxon>
        <taxon>Raphignathae</taxon>
        <taxon>Tetranychoidea</taxon>
        <taxon>Tetranychidae</taxon>
        <taxon>Tetranychus</taxon>
    </lineage>
</organism>
<dbReference type="PANTHER" id="PTHR31893:SF5">
    <property type="entry name" value="TRANSMEMBRANE PROTEIN 151 HOMOLOG"/>
    <property type="match status" value="1"/>
</dbReference>
<feature type="transmembrane region" description="Helical" evidence="6">
    <location>
        <begin position="77"/>
        <end position="95"/>
    </location>
</feature>
<dbReference type="Proteomes" id="UP000015104">
    <property type="component" value="Unassembled WGS sequence"/>
</dbReference>
<evidence type="ECO:0008006" key="9">
    <source>
        <dbReference type="Google" id="ProtNLM"/>
    </source>
</evidence>
<dbReference type="EnsemblMetazoa" id="tetur31g01680.1">
    <property type="protein sequence ID" value="tetur31g01680.1"/>
    <property type="gene ID" value="tetur31g01680"/>
</dbReference>